<keyword evidence="2" id="KW-1185">Reference proteome</keyword>
<dbReference type="Proteomes" id="UP000636800">
    <property type="component" value="Unassembled WGS sequence"/>
</dbReference>
<sequence length="83" mass="9585">MFNEGDIEENVSVGEMVEVVVSWKAYLKKMPCSISRRMIKQDELQGNVRCTFAWIHHLNDRDTNATVEDHELEVEDNEAANMS</sequence>
<dbReference type="EMBL" id="JADCNL010000129">
    <property type="protein sequence ID" value="KAG0450194.1"/>
    <property type="molecule type" value="Genomic_DNA"/>
</dbReference>
<organism evidence="1 2">
    <name type="scientific">Vanilla planifolia</name>
    <name type="common">Vanilla</name>
    <dbReference type="NCBI Taxonomy" id="51239"/>
    <lineage>
        <taxon>Eukaryota</taxon>
        <taxon>Viridiplantae</taxon>
        <taxon>Streptophyta</taxon>
        <taxon>Embryophyta</taxon>
        <taxon>Tracheophyta</taxon>
        <taxon>Spermatophyta</taxon>
        <taxon>Magnoliopsida</taxon>
        <taxon>Liliopsida</taxon>
        <taxon>Asparagales</taxon>
        <taxon>Orchidaceae</taxon>
        <taxon>Vanilloideae</taxon>
        <taxon>Vanilleae</taxon>
        <taxon>Vanilla</taxon>
    </lineage>
</organism>
<reference evidence="1 2" key="1">
    <citation type="journal article" date="2020" name="Nat. Food">
        <title>A phased Vanilla planifolia genome enables genetic improvement of flavour and production.</title>
        <authorList>
            <person name="Hasing T."/>
            <person name="Tang H."/>
            <person name="Brym M."/>
            <person name="Khazi F."/>
            <person name="Huang T."/>
            <person name="Chambers A.H."/>
        </authorList>
    </citation>
    <scope>NUCLEOTIDE SEQUENCE [LARGE SCALE GENOMIC DNA]</scope>
    <source>
        <tissue evidence="1">Leaf</tissue>
    </source>
</reference>
<accession>A0A835PDU7</accession>
<comment type="caution">
    <text evidence="1">The sequence shown here is derived from an EMBL/GenBank/DDBJ whole genome shotgun (WGS) entry which is preliminary data.</text>
</comment>
<dbReference type="AlphaFoldDB" id="A0A835PDU7"/>
<dbReference type="OrthoDB" id="8300214at2759"/>
<name>A0A835PDU7_VANPL</name>
<gene>
    <name evidence="1" type="ORF">HPP92_027036</name>
</gene>
<proteinExistence type="predicted"/>
<evidence type="ECO:0000313" key="2">
    <source>
        <dbReference type="Proteomes" id="UP000636800"/>
    </source>
</evidence>
<protein>
    <submittedName>
        <fullName evidence="1">Uncharacterized protein</fullName>
    </submittedName>
</protein>
<evidence type="ECO:0000313" key="1">
    <source>
        <dbReference type="EMBL" id="KAG0450194.1"/>
    </source>
</evidence>